<keyword evidence="13" id="KW-1185">Reference proteome</keyword>
<dbReference type="EMBL" id="KB446535">
    <property type="protein sequence ID" value="EME49437.1"/>
    <property type="molecule type" value="Genomic_DNA"/>
</dbReference>
<keyword evidence="8" id="KW-0131">Cell cycle</keyword>
<dbReference type="GO" id="GO:0005634">
    <property type="term" value="C:nucleus"/>
    <property type="evidence" value="ECO:0007669"/>
    <property type="project" value="UniProtKB-SubCell"/>
</dbReference>
<dbReference type="STRING" id="675120.N1Q186"/>
<organism evidence="12 13">
    <name type="scientific">Dothistroma septosporum (strain NZE10 / CBS 128990)</name>
    <name type="common">Red band needle blight fungus</name>
    <name type="synonym">Mycosphaerella pini</name>
    <dbReference type="NCBI Taxonomy" id="675120"/>
    <lineage>
        <taxon>Eukaryota</taxon>
        <taxon>Fungi</taxon>
        <taxon>Dikarya</taxon>
        <taxon>Ascomycota</taxon>
        <taxon>Pezizomycotina</taxon>
        <taxon>Dothideomycetes</taxon>
        <taxon>Dothideomycetidae</taxon>
        <taxon>Mycosphaerellales</taxon>
        <taxon>Mycosphaerellaceae</taxon>
        <taxon>Dothistroma</taxon>
    </lineage>
</organism>
<evidence type="ECO:0000256" key="1">
    <source>
        <dbReference type="ARBA" id="ARBA00004123"/>
    </source>
</evidence>
<dbReference type="OrthoDB" id="10538559at2759"/>
<dbReference type="Pfam" id="PF10444">
    <property type="entry name" value="Nbl1_Borealin_N"/>
    <property type="match status" value="1"/>
</dbReference>
<dbReference type="GO" id="GO:0000070">
    <property type="term" value="P:mitotic sister chromatid segregation"/>
    <property type="evidence" value="ECO:0007669"/>
    <property type="project" value="TreeGrafter"/>
</dbReference>
<protein>
    <recommendedName>
        <fullName evidence="11">Borealin N-terminal domain-containing protein</fullName>
    </recommendedName>
</protein>
<evidence type="ECO:0000313" key="13">
    <source>
        <dbReference type="Proteomes" id="UP000016933"/>
    </source>
</evidence>
<keyword evidence="9" id="KW-0137">Centromere</keyword>
<dbReference type="HOGENOM" id="CLU_038589_1_0_1"/>
<evidence type="ECO:0000256" key="6">
    <source>
        <dbReference type="ARBA" id="ARBA00022776"/>
    </source>
</evidence>
<keyword evidence="5" id="KW-0132">Cell division</keyword>
<evidence type="ECO:0000256" key="5">
    <source>
        <dbReference type="ARBA" id="ARBA00022618"/>
    </source>
</evidence>
<feature type="compositionally biased region" description="Low complexity" evidence="10">
    <location>
        <begin position="224"/>
        <end position="236"/>
    </location>
</feature>
<dbReference type="Proteomes" id="UP000016933">
    <property type="component" value="Unassembled WGS sequence"/>
</dbReference>
<evidence type="ECO:0000256" key="7">
    <source>
        <dbReference type="ARBA" id="ARBA00023242"/>
    </source>
</evidence>
<proteinExistence type="inferred from homology"/>
<keyword evidence="7" id="KW-0539">Nucleus</keyword>
<dbReference type="InterPro" id="IPR018851">
    <property type="entry name" value="Borealin_N"/>
</dbReference>
<dbReference type="GO" id="GO:0032133">
    <property type="term" value="C:chromosome passenger complex"/>
    <property type="evidence" value="ECO:0007669"/>
    <property type="project" value="TreeGrafter"/>
</dbReference>
<dbReference type="GO" id="GO:0051233">
    <property type="term" value="C:spindle midzone"/>
    <property type="evidence" value="ECO:0007669"/>
    <property type="project" value="TreeGrafter"/>
</dbReference>
<sequence>MSNTPQRSPAKRVAGITQREKQALLDDVQLEITERARKLRAQYALQAQGLRTRLEMRVNRIPQALRKRNIQDLVDEHTAKARPAPPQPMPVASKVQQAKAATKAPAPTKQSSKRKSDDISAGDDKENLPAPSEAQDLTNPKKRTKLGGVVANSKATRTASRKAGPAGVLSPKSHNSRTYLQSPLKSSNLSSAQSAIAPVRASARAPSRQTDNKRSAATSEADGRTSGASDSSAGTTIVTKPGARKAPVAKKMAKTAAISRKAVTAKHDAAPPSTTAGGRTFRKRN</sequence>
<evidence type="ECO:0000256" key="2">
    <source>
        <dbReference type="ARBA" id="ARBA00004584"/>
    </source>
</evidence>
<comment type="similarity">
    <text evidence="3">Belongs to the borealin family.</text>
</comment>
<dbReference type="AlphaFoldDB" id="N1Q186"/>
<evidence type="ECO:0000256" key="9">
    <source>
        <dbReference type="ARBA" id="ARBA00023328"/>
    </source>
</evidence>
<feature type="compositionally biased region" description="Low complexity" evidence="10">
    <location>
        <begin position="194"/>
        <end position="208"/>
    </location>
</feature>
<evidence type="ECO:0000313" key="12">
    <source>
        <dbReference type="EMBL" id="EME49437.1"/>
    </source>
</evidence>
<reference evidence="13" key="1">
    <citation type="journal article" date="2012" name="PLoS Genet.">
        <title>The genomes of the fungal plant pathogens Cladosporium fulvum and Dothistroma septosporum reveal adaptation to different hosts and lifestyles but also signatures of common ancestry.</title>
        <authorList>
            <person name="de Wit P.J.G.M."/>
            <person name="van der Burgt A."/>
            <person name="Oekmen B."/>
            <person name="Stergiopoulos I."/>
            <person name="Abd-Elsalam K.A."/>
            <person name="Aerts A.L."/>
            <person name="Bahkali A.H."/>
            <person name="Beenen H.G."/>
            <person name="Chettri P."/>
            <person name="Cox M.P."/>
            <person name="Datema E."/>
            <person name="de Vries R.P."/>
            <person name="Dhillon B."/>
            <person name="Ganley A.R."/>
            <person name="Griffiths S.A."/>
            <person name="Guo Y."/>
            <person name="Hamelin R.C."/>
            <person name="Henrissat B."/>
            <person name="Kabir M.S."/>
            <person name="Jashni M.K."/>
            <person name="Kema G."/>
            <person name="Klaubauf S."/>
            <person name="Lapidus A."/>
            <person name="Levasseur A."/>
            <person name="Lindquist E."/>
            <person name="Mehrabi R."/>
            <person name="Ohm R.A."/>
            <person name="Owen T.J."/>
            <person name="Salamov A."/>
            <person name="Schwelm A."/>
            <person name="Schijlen E."/>
            <person name="Sun H."/>
            <person name="van den Burg H.A."/>
            <person name="van Ham R.C.H.J."/>
            <person name="Zhang S."/>
            <person name="Goodwin S.B."/>
            <person name="Grigoriev I.V."/>
            <person name="Collemare J."/>
            <person name="Bradshaw R.E."/>
        </authorList>
    </citation>
    <scope>NUCLEOTIDE SEQUENCE [LARGE SCALE GENOMIC DNA]</scope>
    <source>
        <strain evidence="13">NZE10 / CBS 128990</strain>
    </source>
</reference>
<dbReference type="PANTHER" id="PTHR16040">
    <property type="entry name" value="AUSTRALIN, ISOFORM A-RELATED"/>
    <property type="match status" value="1"/>
</dbReference>
<comment type="subcellular location">
    <subcellularLocation>
        <location evidence="2">Chromosome</location>
        <location evidence="2">Centromere</location>
    </subcellularLocation>
    <subcellularLocation>
        <location evidence="1">Nucleus</location>
    </subcellularLocation>
</comment>
<evidence type="ECO:0000259" key="11">
    <source>
        <dbReference type="Pfam" id="PF10444"/>
    </source>
</evidence>
<reference evidence="12 13" key="2">
    <citation type="journal article" date="2012" name="PLoS Pathog.">
        <title>Diverse lifestyles and strategies of plant pathogenesis encoded in the genomes of eighteen Dothideomycetes fungi.</title>
        <authorList>
            <person name="Ohm R.A."/>
            <person name="Feau N."/>
            <person name="Henrissat B."/>
            <person name="Schoch C.L."/>
            <person name="Horwitz B.A."/>
            <person name="Barry K.W."/>
            <person name="Condon B.J."/>
            <person name="Copeland A.C."/>
            <person name="Dhillon B."/>
            <person name="Glaser F."/>
            <person name="Hesse C.N."/>
            <person name="Kosti I."/>
            <person name="LaButti K."/>
            <person name="Lindquist E.A."/>
            <person name="Lucas S."/>
            <person name="Salamov A.A."/>
            <person name="Bradshaw R.E."/>
            <person name="Ciuffetti L."/>
            <person name="Hamelin R.C."/>
            <person name="Kema G.H.J."/>
            <person name="Lawrence C."/>
            <person name="Scott J.A."/>
            <person name="Spatafora J.W."/>
            <person name="Turgeon B.G."/>
            <person name="de Wit P.J.G.M."/>
            <person name="Zhong S."/>
            <person name="Goodwin S.B."/>
            <person name="Grigoriev I.V."/>
        </authorList>
    </citation>
    <scope>NUCLEOTIDE SEQUENCE [LARGE SCALE GENOMIC DNA]</scope>
    <source>
        <strain evidence="13">NZE10 / CBS 128990</strain>
    </source>
</reference>
<dbReference type="OMA" id="ITMQQKQ"/>
<dbReference type="GO" id="GO:0051301">
    <property type="term" value="P:cell division"/>
    <property type="evidence" value="ECO:0007669"/>
    <property type="project" value="UniProtKB-KW"/>
</dbReference>
<keyword evidence="6" id="KW-0498">Mitosis</keyword>
<feature type="compositionally biased region" description="Polar residues" evidence="10">
    <location>
        <begin position="172"/>
        <end position="193"/>
    </location>
</feature>
<dbReference type="eggNOG" id="ENOG502S9QE">
    <property type="taxonomic scope" value="Eukaryota"/>
</dbReference>
<feature type="compositionally biased region" description="Low complexity" evidence="10">
    <location>
        <begin position="90"/>
        <end position="110"/>
    </location>
</feature>
<keyword evidence="4" id="KW-0158">Chromosome</keyword>
<feature type="domain" description="Borealin N-terminal" evidence="11">
    <location>
        <begin position="20"/>
        <end position="75"/>
    </location>
</feature>
<evidence type="ECO:0000256" key="3">
    <source>
        <dbReference type="ARBA" id="ARBA00009914"/>
    </source>
</evidence>
<evidence type="ECO:0000256" key="8">
    <source>
        <dbReference type="ARBA" id="ARBA00023306"/>
    </source>
</evidence>
<name>N1Q186_DOTSN</name>
<feature type="compositionally biased region" description="Basic and acidic residues" evidence="10">
    <location>
        <begin position="114"/>
        <end position="127"/>
    </location>
</feature>
<evidence type="ECO:0000256" key="10">
    <source>
        <dbReference type="SAM" id="MobiDB-lite"/>
    </source>
</evidence>
<gene>
    <name evidence="12" type="ORF">DOTSEDRAFT_118040</name>
</gene>
<accession>N1Q186</accession>
<feature type="region of interest" description="Disordered" evidence="10">
    <location>
        <begin position="80"/>
        <end position="285"/>
    </location>
</feature>
<dbReference type="GO" id="GO:0000775">
    <property type="term" value="C:chromosome, centromeric region"/>
    <property type="evidence" value="ECO:0007669"/>
    <property type="project" value="UniProtKB-SubCell"/>
</dbReference>
<evidence type="ECO:0000256" key="4">
    <source>
        <dbReference type="ARBA" id="ARBA00022454"/>
    </source>
</evidence>
<dbReference type="InterPro" id="IPR018867">
    <property type="entry name" value="Cell_div_borealin"/>
</dbReference>
<dbReference type="PANTHER" id="PTHR16040:SF7">
    <property type="entry name" value="AUSTRALIN, ISOFORM A-RELATED"/>
    <property type="match status" value="1"/>
</dbReference>